<protein>
    <submittedName>
        <fullName evidence="1">Uncharacterized protein</fullName>
    </submittedName>
</protein>
<dbReference type="OrthoDB" id="2426898at2759"/>
<sequence>MNFGALTYPFFQPIGGNLPTQTAFAVLMSDNIVAEINLVAGQTQFSLNVIVNGTLGGNGTTLLHYATVKMVVVMGQA</sequence>
<gene>
    <name evidence="1" type="ORF">KI688_009111</name>
</gene>
<proteinExistence type="predicted"/>
<comment type="caution">
    <text evidence="1">The sequence shown here is derived from an EMBL/GenBank/DDBJ whole genome shotgun (WGS) entry which is preliminary data.</text>
</comment>
<accession>A0A9P7XZ15</accession>
<dbReference type="EMBL" id="JAHRHY010000004">
    <property type="protein sequence ID" value="KAG9069786.1"/>
    <property type="molecule type" value="Genomic_DNA"/>
</dbReference>
<dbReference type="Proteomes" id="UP000707451">
    <property type="component" value="Unassembled WGS sequence"/>
</dbReference>
<reference evidence="1" key="1">
    <citation type="submission" date="2021-06" db="EMBL/GenBank/DDBJ databases">
        <title>Genome Sequence of Mortierella hyaline Strain SCG-10, a Cold-Adapted, Nitrate-Reducing Fungus Isolated from Soil in Minnesota, USA.</title>
        <authorList>
            <person name="Aldossari N."/>
        </authorList>
    </citation>
    <scope>NUCLEOTIDE SEQUENCE</scope>
    <source>
        <strain evidence="1">SCG-10</strain>
    </source>
</reference>
<name>A0A9P7XZ15_9FUNG</name>
<keyword evidence="2" id="KW-1185">Reference proteome</keyword>
<evidence type="ECO:0000313" key="2">
    <source>
        <dbReference type="Proteomes" id="UP000707451"/>
    </source>
</evidence>
<organism evidence="1 2">
    <name type="scientific">Linnemannia hyalina</name>
    <dbReference type="NCBI Taxonomy" id="64524"/>
    <lineage>
        <taxon>Eukaryota</taxon>
        <taxon>Fungi</taxon>
        <taxon>Fungi incertae sedis</taxon>
        <taxon>Mucoromycota</taxon>
        <taxon>Mortierellomycotina</taxon>
        <taxon>Mortierellomycetes</taxon>
        <taxon>Mortierellales</taxon>
        <taxon>Mortierellaceae</taxon>
        <taxon>Linnemannia</taxon>
    </lineage>
</organism>
<dbReference type="AlphaFoldDB" id="A0A9P7XZ15"/>
<evidence type="ECO:0000313" key="1">
    <source>
        <dbReference type="EMBL" id="KAG9069786.1"/>
    </source>
</evidence>